<keyword evidence="3" id="KW-1185">Reference proteome</keyword>
<feature type="domain" description="G" evidence="1">
    <location>
        <begin position="2"/>
        <end position="75"/>
    </location>
</feature>
<comment type="caution">
    <text evidence="2">The sequence shown here is derived from an EMBL/GenBank/DDBJ whole genome shotgun (WGS) entry which is preliminary data.</text>
</comment>
<dbReference type="Pfam" id="PF01926">
    <property type="entry name" value="MMR_HSR1"/>
    <property type="match status" value="1"/>
</dbReference>
<proteinExistence type="predicted"/>
<dbReference type="GeneID" id="72000474"/>
<dbReference type="GO" id="GO:0016787">
    <property type="term" value="F:hydrolase activity"/>
    <property type="evidence" value="ECO:0007669"/>
    <property type="project" value="UniProtKB-KW"/>
</dbReference>
<dbReference type="Gene3D" id="3.40.50.300">
    <property type="entry name" value="P-loop containing nucleotide triphosphate hydrolases"/>
    <property type="match status" value="1"/>
</dbReference>
<dbReference type="InterPro" id="IPR006073">
    <property type="entry name" value="GTP-bd"/>
</dbReference>
<keyword evidence="2" id="KW-0378">Hydrolase</keyword>
<dbReference type="CDD" id="cd00882">
    <property type="entry name" value="Ras_like_GTPase"/>
    <property type="match status" value="1"/>
</dbReference>
<dbReference type="RefSeq" id="XP_047772688.1">
    <property type="nucleotide sequence ID" value="XM_047919742.1"/>
</dbReference>
<dbReference type="EMBL" id="JADCUA010000042">
    <property type="protein sequence ID" value="KAH9829186.1"/>
    <property type="molecule type" value="Genomic_DNA"/>
</dbReference>
<name>A0ABQ8JY53_9APHY</name>
<dbReference type="SUPFAM" id="SSF52540">
    <property type="entry name" value="P-loop containing nucleoside triphosphate hydrolases"/>
    <property type="match status" value="1"/>
</dbReference>
<sequence length="184" mass="20479">SVMGRTGTGKSSFVNTATGSHLAVSSSLSSQTRTIQLSRPVKIDSKRVILIDTPGLDMTTKSTEEVVRLVNAYLTKMRKRGTTVHGTIYLHRISDNRMGHIALESLVAFQELCAQEALTNIAIVLNMWEDVCHNVRETRKDVLCTRKAYFKPIVDAGAVIFHHDRIASSARDIIRHLVTRIPQP</sequence>
<dbReference type="InterPro" id="IPR027417">
    <property type="entry name" value="P-loop_NTPase"/>
</dbReference>
<gene>
    <name evidence="2" type="ORF">C8Q71DRAFT_680163</name>
</gene>
<feature type="non-terminal residue" evidence="2">
    <location>
        <position position="1"/>
    </location>
</feature>
<evidence type="ECO:0000313" key="3">
    <source>
        <dbReference type="Proteomes" id="UP000814176"/>
    </source>
</evidence>
<organism evidence="2 3">
    <name type="scientific">Rhodofomes roseus</name>
    <dbReference type="NCBI Taxonomy" id="34475"/>
    <lineage>
        <taxon>Eukaryota</taxon>
        <taxon>Fungi</taxon>
        <taxon>Dikarya</taxon>
        <taxon>Basidiomycota</taxon>
        <taxon>Agaricomycotina</taxon>
        <taxon>Agaricomycetes</taxon>
        <taxon>Polyporales</taxon>
        <taxon>Rhodofomes</taxon>
    </lineage>
</organism>
<evidence type="ECO:0000259" key="1">
    <source>
        <dbReference type="Pfam" id="PF01926"/>
    </source>
</evidence>
<dbReference type="Proteomes" id="UP000814176">
    <property type="component" value="Unassembled WGS sequence"/>
</dbReference>
<feature type="non-terminal residue" evidence="2">
    <location>
        <position position="184"/>
    </location>
</feature>
<evidence type="ECO:0000313" key="2">
    <source>
        <dbReference type="EMBL" id="KAH9829186.1"/>
    </source>
</evidence>
<protein>
    <submittedName>
        <fullName evidence="2">P-loop containing nucleoside triphosphate hydrolase protein</fullName>
    </submittedName>
</protein>
<reference evidence="2 3" key="1">
    <citation type="journal article" date="2021" name="Environ. Microbiol.">
        <title>Gene family expansions and transcriptome signatures uncover fungal adaptations to wood decay.</title>
        <authorList>
            <person name="Hage H."/>
            <person name="Miyauchi S."/>
            <person name="Viragh M."/>
            <person name="Drula E."/>
            <person name="Min B."/>
            <person name="Chaduli D."/>
            <person name="Navarro D."/>
            <person name="Favel A."/>
            <person name="Norest M."/>
            <person name="Lesage-Meessen L."/>
            <person name="Balint B."/>
            <person name="Merenyi Z."/>
            <person name="de Eugenio L."/>
            <person name="Morin E."/>
            <person name="Martinez A.T."/>
            <person name="Baldrian P."/>
            <person name="Stursova M."/>
            <person name="Martinez M.J."/>
            <person name="Novotny C."/>
            <person name="Magnuson J.K."/>
            <person name="Spatafora J.W."/>
            <person name="Maurice S."/>
            <person name="Pangilinan J."/>
            <person name="Andreopoulos W."/>
            <person name="LaButti K."/>
            <person name="Hundley H."/>
            <person name="Na H."/>
            <person name="Kuo A."/>
            <person name="Barry K."/>
            <person name="Lipzen A."/>
            <person name="Henrissat B."/>
            <person name="Riley R."/>
            <person name="Ahrendt S."/>
            <person name="Nagy L.G."/>
            <person name="Grigoriev I.V."/>
            <person name="Martin F."/>
            <person name="Rosso M.N."/>
        </authorList>
    </citation>
    <scope>NUCLEOTIDE SEQUENCE [LARGE SCALE GENOMIC DNA]</scope>
    <source>
        <strain evidence="2 3">CIRM-BRFM 1785</strain>
    </source>
</reference>
<accession>A0ABQ8JY53</accession>